<dbReference type="RefSeq" id="WP_074731061.1">
    <property type="nucleotide sequence ID" value="NZ_CACWHD010000001.1"/>
</dbReference>
<dbReference type="AlphaFoldDB" id="A0A1H6Q665"/>
<protein>
    <recommendedName>
        <fullName evidence="3">Single-strand binding protein family protein</fullName>
    </recommendedName>
</protein>
<name>A0A1H6Q665_9FIRM</name>
<gene>
    <name evidence="1" type="ORF">SAMN04487834_100148</name>
</gene>
<dbReference type="Gene3D" id="2.40.50.140">
    <property type="entry name" value="Nucleic acid-binding proteins"/>
    <property type="match status" value="1"/>
</dbReference>
<organism evidence="1 2">
    <name type="scientific">Sharpea azabuensis</name>
    <dbReference type="NCBI Taxonomy" id="322505"/>
    <lineage>
        <taxon>Bacteria</taxon>
        <taxon>Bacillati</taxon>
        <taxon>Bacillota</taxon>
        <taxon>Erysipelotrichia</taxon>
        <taxon>Erysipelotrichales</taxon>
        <taxon>Coprobacillaceae</taxon>
        <taxon>Sharpea</taxon>
    </lineage>
</organism>
<dbReference type="EMBL" id="FNYK01000001">
    <property type="protein sequence ID" value="SEI37376.1"/>
    <property type="molecule type" value="Genomic_DNA"/>
</dbReference>
<accession>A0A1H6Q665</accession>
<dbReference type="OrthoDB" id="9809878at2"/>
<reference evidence="2" key="1">
    <citation type="submission" date="2016-10" db="EMBL/GenBank/DDBJ databases">
        <authorList>
            <person name="Varghese N."/>
        </authorList>
    </citation>
    <scope>NUCLEOTIDE SEQUENCE [LARGE SCALE GENOMIC DNA]</scope>
    <source>
        <strain evidence="2">DSM 20406</strain>
    </source>
</reference>
<keyword evidence="2" id="KW-1185">Reference proteome</keyword>
<dbReference type="SUPFAM" id="SSF50249">
    <property type="entry name" value="Nucleic acid-binding proteins"/>
    <property type="match status" value="1"/>
</dbReference>
<sequence>MSSFVFIEGEVATMPDFEVLHSIHDDALMHIRVRRPFDDVPGRREYDLIPVTMWNGIGCEIRDRFEIGDRIKITGRLLNIEKQPLYEHYHVMIVRAHEYEKLE</sequence>
<evidence type="ECO:0000313" key="1">
    <source>
        <dbReference type="EMBL" id="SEI37376.1"/>
    </source>
</evidence>
<dbReference type="Proteomes" id="UP000183028">
    <property type="component" value="Unassembled WGS sequence"/>
</dbReference>
<dbReference type="STRING" id="322505.SAMN04487836_10184"/>
<dbReference type="InterPro" id="IPR012340">
    <property type="entry name" value="NA-bd_OB-fold"/>
</dbReference>
<evidence type="ECO:0000313" key="2">
    <source>
        <dbReference type="Proteomes" id="UP000183028"/>
    </source>
</evidence>
<proteinExistence type="predicted"/>
<evidence type="ECO:0008006" key="3">
    <source>
        <dbReference type="Google" id="ProtNLM"/>
    </source>
</evidence>
<dbReference type="eggNOG" id="ENOG5033KNV">
    <property type="taxonomic scope" value="Bacteria"/>
</dbReference>